<dbReference type="InterPro" id="IPR041382">
    <property type="entry name" value="SH3_16"/>
</dbReference>
<dbReference type="GO" id="GO:0006508">
    <property type="term" value="P:proteolysis"/>
    <property type="evidence" value="ECO:0007669"/>
    <property type="project" value="UniProtKB-KW"/>
</dbReference>
<dbReference type="InterPro" id="IPR051202">
    <property type="entry name" value="Peptidase_C40"/>
</dbReference>
<feature type="domain" description="NlpC/P60" evidence="5">
    <location>
        <begin position="128"/>
        <end position="256"/>
    </location>
</feature>
<keyword evidence="3" id="KW-0378">Hydrolase</keyword>
<dbReference type="SUPFAM" id="SSF54001">
    <property type="entry name" value="Cysteine proteinases"/>
    <property type="match status" value="1"/>
</dbReference>
<keyword evidence="2" id="KW-0645">Protease</keyword>
<dbReference type="PROSITE" id="PS51935">
    <property type="entry name" value="NLPC_P60"/>
    <property type="match status" value="1"/>
</dbReference>
<protein>
    <submittedName>
        <fullName evidence="6">NlpC/P60 family protein</fullName>
    </submittedName>
</protein>
<dbReference type="AlphaFoldDB" id="A0A1M5FQ75"/>
<dbReference type="RefSeq" id="WP_073403475.1">
    <property type="nucleotide sequence ID" value="NZ_FQTV01000017.1"/>
</dbReference>
<dbReference type="PANTHER" id="PTHR47053:SF1">
    <property type="entry name" value="MUREIN DD-ENDOPEPTIDASE MEPH-RELATED"/>
    <property type="match status" value="1"/>
</dbReference>
<comment type="similarity">
    <text evidence="1">Belongs to the peptidase C40 family.</text>
</comment>
<dbReference type="InterPro" id="IPR000064">
    <property type="entry name" value="NLP_P60_dom"/>
</dbReference>
<accession>A0A1M5FQ75</accession>
<reference evidence="6 7" key="1">
    <citation type="submission" date="2016-11" db="EMBL/GenBank/DDBJ databases">
        <authorList>
            <person name="Jaros S."/>
            <person name="Januszkiewicz K."/>
            <person name="Wedrychowicz H."/>
        </authorList>
    </citation>
    <scope>NUCLEOTIDE SEQUENCE [LARGE SCALE GENOMIC DNA]</scope>
    <source>
        <strain evidence="6 7">DSM 26991</strain>
    </source>
</reference>
<dbReference type="STRING" id="1297750.SAMN05444405_11756"/>
<evidence type="ECO:0000256" key="2">
    <source>
        <dbReference type="ARBA" id="ARBA00022670"/>
    </source>
</evidence>
<dbReference type="Pfam" id="PF00877">
    <property type="entry name" value="NLPC_P60"/>
    <property type="match status" value="1"/>
</dbReference>
<dbReference type="OrthoDB" id="9813368at2"/>
<dbReference type="Gene3D" id="2.30.30.40">
    <property type="entry name" value="SH3 Domains"/>
    <property type="match status" value="1"/>
</dbReference>
<dbReference type="InterPro" id="IPR038765">
    <property type="entry name" value="Papain-like_cys_pep_sf"/>
</dbReference>
<keyword evidence="4" id="KW-0788">Thiol protease</keyword>
<evidence type="ECO:0000256" key="4">
    <source>
        <dbReference type="ARBA" id="ARBA00022807"/>
    </source>
</evidence>
<dbReference type="PANTHER" id="PTHR47053">
    <property type="entry name" value="MUREIN DD-ENDOPEPTIDASE MEPH-RELATED"/>
    <property type="match status" value="1"/>
</dbReference>
<evidence type="ECO:0000256" key="1">
    <source>
        <dbReference type="ARBA" id="ARBA00007074"/>
    </source>
</evidence>
<sequence>MEYAICFVPNNPLRVDHDECSEMLTELLFGEACTVTESWGNWSKIINKAEGYVGWVTTKMLTEVSKEYFDAYEPAEQRVLTTLFSQAVSETTGEKMLLTGGSLLPEYKEDGTFRVKNDRFRINPADAQPLTESLLDTALRFLNTPYLWGGKNAMGMDCSGLTQVVMRMHGLHILRNASHQVTQGELVSFLSDAQPGDLAFFDHADGKISHVGMVAEKGYIIHCSGSVHIDKLDDQGIFSKDLNKYTHDLRLIKRYK</sequence>
<gene>
    <name evidence="6" type="ORF">SAMN05444405_11756</name>
</gene>
<organism evidence="6 7">
    <name type="scientific">Bacteroides luti</name>
    <dbReference type="NCBI Taxonomy" id="1297750"/>
    <lineage>
        <taxon>Bacteria</taxon>
        <taxon>Pseudomonadati</taxon>
        <taxon>Bacteroidota</taxon>
        <taxon>Bacteroidia</taxon>
        <taxon>Bacteroidales</taxon>
        <taxon>Bacteroidaceae</taxon>
        <taxon>Bacteroides</taxon>
    </lineage>
</organism>
<dbReference type="EMBL" id="FQTV01000017">
    <property type="protein sequence ID" value="SHF93321.1"/>
    <property type="molecule type" value="Genomic_DNA"/>
</dbReference>
<evidence type="ECO:0000313" key="7">
    <source>
        <dbReference type="Proteomes" id="UP000184509"/>
    </source>
</evidence>
<proteinExistence type="inferred from homology"/>
<keyword evidence="7" id="KW-1185">Reference proteome</keyword>
<dbReference type="GO" id="GO:0008234">
    <property type="term" value="F:cysteine-type peptidase activity"/>
    <property type="evidence" value="ECO:0007669"/>
    <property type="project" value="UniProtKB-KW"/>
</dbReference>
<dbReference type="Pfam" id="PF18348">
    <property type="entry name" value="SH3_16"/>
    <property type="match status" value="1"/>
</dbReference>
<name>A0A1M5FQ75_9BACE</name>
<evidence type="ECO:0000256" key="3">
    <source>
        <dbReference type="ARBA" id="ARBA00022801"/>
    </source>
</evidence>
<evidence type="ECO:0000259" key="5">
    <source>
        <dbReference type="PROSITE" id="PS51935"/>
    </source>
</evidence>
<dbReference type="Proteomes" id="UP000184509">
    <property type="component" value="Unassembled WGS sequence"/>
</dbReference>
<evidence type="ECO:0000313" key="6">
    <source>
        <dbReference type="EMBL" id="SHF93321.1"/>
    </source>
</evidence>
<dbReference type="Gene3D" id="3.90.1720.10">
    <property type="entry name" value="endopeptidase domain like (from Nostoc punctiforme)"/>
    <property type="match status" value="1"/>
</dbReference>